<evidence type="ECO:0008006" key="4">
    <source>
        <dbReference type="Google" id="ProtNLM"/>
    </source>
</evidence>
<dbReference type="EMBL" id="JBHRTA010000038">
    <property type="protein sequence ID" value="MFC3198967.1"/>
    <property type="molecule type" value="Genomic_DNA"/>
</dbReference>
<comment type="caution">
    <text evidence="2">The sequence shown here is derived from an EMBL/GenBank/DDBJ whole genome shotgun (WGS) entry which is preliminary data.</text>
</comment>
<reference evidence="3" key="1">
    <citation type="journal article" date="2019" name="Int. J. Syst. Evol. Microbiol.">
        <title>The Global Catalogue of Microorganisms (GCM) 10K type strain sequencing project: providing services to taxonomists for standard genome sequencing and annotation.</title>
        <authorList>
            <consortium name="The Broad Institute Genomics Platform"/>
            <consortium name="The Broad Institute Genome Sequencing Center for Infectious Disease"/>
            <person name="Wu L."/>
            <person name="Ma J."/>
        </authorList>
    </citation>
    <scope>NUCLEOTIDE SEQUENCE [LARGE SCALE GENOMIC DNA]</scope>
    <source>
        <strain evidence="3">KCTC 52416</strain>
    </source>
</reference>
<feature type="transmembrane region" description="Helical" evidence="1">
    <location>
        <begin position="363"/>
        <end position="384"/>
    </location>
</feature>
<feature type="transmembrane region" description="Helical" evidence="1">
    <location>
        <begin position="54"/>
        <end position="72"/>
    </location>
</feature>
<evidence type="ECO:0000313" key="2">
    <source>
        <dbReference type="EMBL" id="MFC3198967.1"/>
    </source>
</evidence>
<keyword evidence="1" id="KW-1133">Transmembrane helix</keyword>
<name>A0ABV7JPE4_9SPHI</name>
<feature type="transmembrane region" description="Helical" evidence="1">
    <location>
        <begin position="139"/>
        <end position="159"/>
    </location>
</feature>
<keyword evidence="1" id="KW-0812">Transmembrane</keyword>
<proteinExistence type="predicted"/>
<sequence length="445" mass="48731">MASVFSTAFEAPAISMHAKKRHERLVLLLKRGIWLYFLLLIFEGALRKWFLPSLANPLLIVRDPIALALLIIAYHKGVFPKNGLMIGFMLTALISFFVTLIFAHGNIVVAVYGLRILVIHVPFMFLIGKVFRRQDVAEIGKAMVWIAIPMTILIAFQFYSPQSAWVNRGVGGDVEGAGFSGALGFARPPGTFSFTNGTTLFYGMLAPFIIQFWLYKDKAVSRWVLLLASIGLLAAIPLSISRALLFQVGVSFIFTLFVIAKRPRLLKSLVIALVSFAILVAILQSFAFFQTATAAFMARFEAANESEGGMEGVLVDRFLGGMYTAVFGEQDIPFWGHGLGMGTNVGAMLLSGKLTFLISEGEWGRVIGEMGFFLGMMIIVLRIFTVSKLGMLSFNSLATGNGLPWLLLSFSALNVLQGQWAQPTSLGFAVLSGGLVMASLKTRLR</sequence>
<dbReference type="RefSeq" id="WP_379024135.1">
    <property type="nucleotide sequence ID" value="NZ_JBHRTA010000038.1"/>
</dbReference>
<evidence type="ECO:0000313" key="3">
    <source>
        <dbReference type="Proteomes" id="UP001595526"/>
    </source>
</evidence>
<keyword evidence="1" id="KW-0472">Membrane</keyword>
<gene>
    <name evidence="2" type="ORF">ACFOET_15190</name>
</gene>
<dbReference type="Proteomes" id="UP001595526">
    <property type="component" value="Unassembled WGS sequence"/>
</dbReference>
<feature type="transmembrane region" description="Helical" evidence="1">
    <location>
        <begin position="222"/>
        <end position="238"/>
    </location>
</feature>
<feature type="transmembrane region" description="Helical" evidence="1">
    <location>
        <begin position="25"/>
        <end position="42"/>
    </location>
</feature>
<evidence type="ECO:0000256" key="1">
    <source>
        <dbReference type="SAM" id="Phobius"/>
    </source>
</evidence>
<feature type="transmembrane region" description="Helical" evidence="1">
    <location>
        <begin position="199"/>
        <end position="215"/>
    </location>
</feature>
<feature type="transmembrane region" description="Helical" evidence="1">
    <location>
        <begin position="420"/>
        <end position="440"/>
    </location>
</feature>
<protein>
    <recommendedName>
        <fullName evidence="4">O-antigen ligase domain-containing protein</fullName>
    </recommendedName>
</protein>
<feature type="transmembrane region" description="Helical" evidence="1">
    <location>
        <begin position="244"/>
        <end position="260"/>
    </location>
</feature>
<accession>A0ABV7JPE4</accession>
<feature type="transmembrane region" description="Helical" evidence="1">
    <location>
        <begin position="84"/>
        <end position="103"/>
    </location>
</feature>
<keyword evidence="3" id="KW-1185">Reference proteome</keyword>
<feature type="transmembrane region" description="Helical" evidence="1">
    <location>
        <begin position="109"/>
        <end position="127"/>
    </location>
</feature>
<feature type="transmembrane region" description="Helical" evidence="1">
    <location>
        <begin position="269"/>
        <end position="289"/>
    </location>
</feature>
<organism evidence="2 3">
    <name type="scientific">Parapedobacter deserti</name>
    <dbReference type="NCBI Taxonomy" id="1912957"/>
    <lineage>
        <taxon>Bacteria</taxon>
        <taxon>Pseudomonadati</taxon>
        <taxon>Bacteroidota</taxon>
        <taxon>Sphingobacteriia</taxon>
        <taxon>Sphingobacteriales</taxon>
        <taxon>Sphingobacteriaceae</taxon>
        <taxon>Parapedobacter</taxon>
    </lineage>
</organism>